<reference evidence="1" key="1">
    <citation type="submission" date="2022-10" db="EMBL/GenBank/DDBJ databases">
        <title>Culturing micro-colonial fungi from biological soil crusts in the Mojave desert and describing Neophaeococcomyces mojavensis, and introducing the new genera and species Taxawa tesnikishii.</title>
        <authorList>
            <person name="Kurbessoian T."/>
            <person name="Stajich J.E."/>
        </authorList>
    </citation>
    <scope>NUCLEOTIDE SEQUENCE</scope>
    <source>
        <strain evidence="1">JES_112</strain>
    </source>
</reference>
<evidence type="ECO:0000313" key="1">
    <source>
        <dbReference type="EMBL" id="KAJ9660072.1"/>
    </source>
</evidence>
<organism evidence="1 2">
    <name type="scientific">Neophaeococcomyces mojaviensis</name>
    <dbReference type="NCBI Taxonomy" id="3383035"/>
    <lineage>
        <taxon>Eukaryota</taxon>
        <taxon>Fungi</taxon>
        <taxon>Dikarya</taxon>
        <taxon>Ascomycota</taxon>
        <taxon>Pezizomycotina</taxon>
        <taxon>Eurotiomycetes</taxon>
        <taxon>Chaetothyriomycetidae</taxon>
        <taxon>Chaetothyriales</taxon>
        <taxon>Chaetothyriales incertae sedis</taxon>
        <taxon>Neophaeococcomyces</taxon>
    </lineage>
</organism>
<proteinExistence type="predicted"/>
<name>A0ACC3ADM5_9EURO</name>
<dbReference type="EMBL" id="JAPDRQ010000034">
    <property type="protein sequence ID" value="KAJ9660072.1"/>
    <property type="molecule type" value="Genomic_DNA"/>
</dbReference>
<comment type="caution">
    <text evidence="1">The sequence shown here is derived from an EMBL/GenBank/DDBJ whole genome shotgun (WGS) entry which is preliminary data.</text>
</comment>
<gene>
    <name evidence="1" type="ORF">H2198_002769</name>
</gene>
<keyword evidence="2" id="KW-1185">Reference proteome</keyword>
<sequence>MLQTRQFKSNVDLARQVGALEPTLKAYVLGYLTSTIPRLLSLIRELQQSDLTLLRKLDLLKKVLIGSVGLNRFPTSCAIIVAGSTILSDFLKRLLAEFRQATPSPSTKHVISKVIRQTTLITTFASAWVAFGLLNRDEAWSRKRAISRAAEAEARPMFFESPNQHHLPPPGYHTSYAGKTIDFTLFALCRAIDAAVVTTWYKTRSSRWHPEKLSPKLALLAQKLTDPWVFSTSSAIIMWAWFYAPARLPKAYNRWISKVANIDHRLIEALRLCRRGDIVYGHNTGYDAELPSLCKELHLSEELGDPSVTVPIPCELYHCGTGRSCEVHAITRFLKTFSLAIRLYLPLQIFSIFRRFELSGKRLAHLLKDAARSSSFLAAFVGLFYYAVCLARTRLGPRVFSQDLIKPQMWDSGLCVLAGCLACGWSILLEKPGRQQEIASFVAPRALATILPRIYDKQYQKREQLAFAASTAVVLNAVRSRNHYVRGALGKLLEGVLN</sequence>
<accession>A0ACC3ADM5</accession>
<protein>
    <submittedName>
        <fullName evidence="1">Uncharacterized protein</fullName>
    </submittedName>
</protein>
<evidence type="ECO:0000313" key="2">
    <source>
        <dbReference type="Proteomes" id="UP001172386"/>
    </source>
</evidence>
<dbReference type="Proteomes" id="UP001172386">
    <property type="component" value="Unassembled WGS sequence"/>
</dbReference>